<dbReference type="Proteomes" id="UP000199079">
    <property type="component" value="Unassembled WGS sequence"/>
</dbReference>
<dbReference type="OrthoDB" id="110708at2157"/>
<organism evidence="1 2">
    <name type="scientific">Halopenitus persicus</name>
    <dbReference type="NCBI Taxonomy" id="1048396"/>
    <lineage>
        <taxon>Archaea</taxon>
        <taxon>Methanobacteriati</taxon>
        <taxon>Methanobacteriota</taxon>
        <taxon>Stenosarchaea group</taxon>
        <taxon>Halobacteria</taxon>
        <taxon>Halobacteriales</taxon>
        <taxon>Haloferacaceae</taxon>
        <taxon>Halopenitus</taxon>
    </lineage>
</organism>
<sequence>MSGDEKKRHQRKLGDRIKSIVRFYDDLAERTRYGPVQPYCHVPDLFEVDPEAERPLTVPGTFISEQVGGNIPVTADEGGLLDSEPLDLMLSYYLPGGYKRRWDFEMWTGDFAASQRDGYVDVTSGFEFRQDYPLEEVLSLTDSEEYTPFGYETDEVGLYVPEEIYVKQPASPRYFFDTVHKHVLNYNPDTVPDEDVIDLGMSDPSSNFLWFKHLHRLGGDIERFDIEEEGELFSRIVFSDESVFLKCYYATVLTLYRQDQRTFSDVVRYFNDRSGRVAFVTSEEKSQVLLFDIPREWVEKSVSRQLDSNESLRRDLGFAQLYRELWDDLFFTDRTIQNVYGVDPVFRSLQAADYWIRTSDESPNSVFEASVNEICGVLDKVIPESGPSRLRLMGYDSDQREDLKDLFRDNSEELREVLENCASIENQRTFTEQVLVHSLQNAVAGWAVAAGLGGSDFETWYDANYQSKDIDVVQLALYDTIQGGAGTSKEVFKRLKDGSLDISGPLSNQCSCHISLAEDLVLSLLAERDASVLYDIYTQGDGEDDEIQRDLFDLAVATASDIDRAKLVDEEEVITVFNRRIASLYETKELARFYGAVARAYHRIASELNRTPTAMDVVLGLEEETFIDSRVRNTYERFANRGSQRRDLSELADRVEEITKQCIRACPDCLERQDSMYAYRYQNQMLDKRLLQASLSEVIEV</sequence>
<dbReference type="RefSeq" id="WP_092735091.1">
    <property type="nucleotide sequence ID" value="NZ_FNPC01000014.1"/>
</dbReference>
<gene>
    <name evidence="1" type="ORF">SAMN05216564_11422</name>
</gene>
<accession>A0A1H3NPU7</accession>
<evidence type="ECO:0000313" key="1">
    <source>
        <dbReference type="EMBL" id="SDY90793.1"/>
    </source>
</evidence>
<dbReference type="AlphaFoldDB" id="A0A1H3NPU7"/>
<proteinExistence type="predicted"/>
<name>A0A1H3NPU7_9EURY</name>
<reference evidence="2" key="1">
    <citation type="submission" date="2016-10" db="EMBL/GenBank/DDBJ databases">
        <authorList>
            <person name="Varghese N."/>
            <person name="Submissions S."/>
        </authorList>
    </citation>
    <scope>NUCLEOTIDE SEQUENCE [LARGE SCALE GENOMIC DNA]</scope>
    <source>
        <strain evidence="2">DC30,IBRC 10041,KCTC 4046</strain>
    </source>
</reference>
<evidence type="ECO:0000313" key="2">
    <source>
        <dbReference type="Proteomes" id="UP000199079"/>
    </source>
</evidence>
<protein>
    <submittedName>
        <fullName evidence="1">Uncharacterized protein</fullName>
    </submittedName>
</protein>
<dbReference type="EMBL" id="FNPC01000014">
    <property type="protein sequence ID" value="SDY90793.1"/>
    <property type="molecule type" value="Genomic_DNA"/>
</dbReference>
<keyword evidence="2" id="KW-1185">Reference proteome</keyword>